<evidence type="ECO:0000313" key="8">
    <source>
        <dbReference type="Proteomes" id="UP000221369"/>
    </source>
</evidence>
<evidence type="ECO:0000259" key="6">
    <source>
        <dbReference type="PROSITE" id="PS50995"/>
    </source>
</evidence>
<keyword evidence="8" id="KW-1185">Reference proteome</keyword>
<evidence type="ECO:0000256" key="4">
    <source>
        <dbReference type="ARBA" id="ARBA00023125"/>
    </source>
</evidence>
<dbReference type="GO" id="GO:0005737">
    <property type="term" value="C:cytoplasm"/>
    <property type="evidence" value="ECO:0007669"/>
    <property type="project" value="UniProtKB-SubCell"/>
</dbReference>
<comment type="subcellular location">
    <subcellularLocation>
        <location evidence="1">Cytoplasm</location>
    </subcellularLocation>
</comment>
<dbReference type="GO" id="GO:0006950">
    <property type="term" value="P:response to stress"/>
    <property type="evidence" value="ECO:0007669"/>
    <property type="project" value="TreeGrafter"/>
</dbReference>
<dbReference type="SMART" id="SM00347">
    <property type="entry name" value="HTH_MARR"/>
    <property type="match status" value="1"/>
</dbReference>
<dbReference type="Proteomes" id="UP000221369">
    <property type="component" value="Unassembled WGS sequence"/>
</dbReference>
<dbReference type="AlphaFoldDB" id="A0A2A9DTX7"/>
<protein>
    <submittedName>
        <fullName evidence="7">MarR family transcriptional regulator</fullName>
    </submittedName>
</protein>
<feature type="domain" description="HTH marR-type" evidence="6">
    <location>
        <begin position="28"/>
        <end position="158"/>
    </location>
</feature>
<dbReference type="InterPro" id="IPR039422">
    <property type="entry name" value="MarR/SlyA-like"/>
</dbReference>
<dbReference type="EMBL" id="PDJE01000001">
    <property type="protein sequence ID" value="PFG30044.1"/>
    <property type="molecule type" value="Genomic_DNA"/>
</dbReference>
<dbReference type="GO" id="GO:0003700">
    <property type="term" value="F:DNA-binding transcription factor activity"/>
    <property type="evidence" value="ECO:0007669"/>
    <property type="project" value="InterPro"/>
</dbReference>
<evidence type="ECO:0000256" key="3">
    <source>
        <dbReference type="ARBA" id="ARBA00023015"/>
    </source>
</evidence>
<dbReference type="PANTHER" id="PTHR33164:SF5">
    <property type="entry name" value="ORGANIC HYDROPEROXIDE RESISTANCE TRANSCRIPTIONAL REGULATOR"/>
    <property type="match status" value="1"/>
</dbReference>
<dbReference type="GO" id="GO:0003677">
    <property type="term" value="F:DNA binding"/>
    <property type="evidence" value="ECO:0007669"/>
    <property type="project" value="UniProtKB-KW"/>
</dbReference>
<dbReference type="SUPFAM" id="SSF46785">
    <property type="entry name" value="Winged helix' DNA-binding domain"/>
    <property type="match status" value="1"/>
</dbReference>
<keyword evidence="5" id="KW-0804">Transcription</keyword>
<dbReference type="InterPro" id="IPR036388">
    <property type="entry name" value="WH-like_DNA-bd_sf"/>
</dbReference>
<reference evidence="7 8" key="1">
    <citation type="submission" date="2017-10" db="EMBL/GenBank/DDBJ databases">
        <title>Sequencing the genomes of 1000 actinobacteria strains.</title>
        <authorList>
            <person name="Klenk H.-P."/>
        </authorList>
    </citation>
    <scope>NUCLEOTIDE SEQUENCE [LARGE SCALE GENOMIC DNA]</scope>
    <source>
        <strain evidence="7 8">DSM 21798</strain>
    </source>
</reference>
<name>A0A2A9DTX7_9MICO</name>
<dbReference type="PANTHER" id="PTHR33164">
    <property type="entry name" value="TRANSCRIPTIONAL REGULATOR, MARR FAMILY"/>
    <property type="match status" value="1"/>
</dbReference>
<accession>A0A2A9DTX7</accession>
<dbReference type="InterPro" id="IPR000835">
    <property type="entry name" value="HTH_MarR-typ"/>
</dbReference>
<comment type="caution">
    <text evidence="7">The sequence shown here is derived from an EMBL/GenBank/DDBJ whole genome shotgun (WGS) entry which is preliminary data.</text>
</comment>
<gene>
    <name evidence="7" type="ORF">ATJ78_0964</name>
</gene>
<dbReference type="RefSeq" id="WP_098409206.1">
    <property type="nucleotide sequence ID" value="NZ_PDJE01000001.1"/>
</dbReference>
<dbReference type="Gene3D" id="1.10.10.10">
    <property type="entry name" value="Winged helix-like DNA-binding domain superfamily/Winged helix DNA-binding domain"/>
    <property type="match status" value="1"/>
</dbReference>
<dbReference type="PROSITE" id="PS50995">
    <property type="entry name" value="HTH_MARR_2"/>
    <property type="match status" value="1"/>
</dbReference>
<dbReference type="PRINTS" id="PR00598">
    <property type="entry name" value="HTHMARR"/>
</dbReference>
<sequence>MNDAGTTQDAAADAVPTASTGADPLALESQLCFALAVASRTVIDAYRSELEPLNLTHPQYLVMLALWEHRSLSLTRLGELLMLERATLSPMVKRLERLGYVHRARNPHDERQLAIELTEEGRALRERAQQVPVAMMQKFQMTPSDVEALRDAVSGVIAAASPASR</sequence>
<keyword evidence="2" id="KW-0963">Cytoplasm</keyword>
<keyword evidence="4" id="KW-0238">DNA-binding</keyword>
<dbReference type="Pfam" id="PF22381">
    <property type="entry name" value="Staph_reg_Sar_Rot"/>
    <property type="match status" value="1"/>
</dbReference>
<evidence type="ECO:0000313" key="7">
    <source>
        <dbReference type="EMBL" id="PFG30044.1"/>
    </source>
</evidence>
<organism evidence="7 8">
    <name type="scientific">Paramicrobacterium agarici</name>
    <dbReference type="NCBI Taxonomy" id="630514"/>
    <lineage>
        <taxon>Bacteria</taxon>
        <taxon>Bacillati</taxon>
        <taxon>Actinomycetota</taxon>
        <taxon>Actinomycetes</taxon>
        <taxon>Micrococcales</taxon>
        <taxon>Microbacteriaceae</taxon>
        <taxon>Paramicrobacterium</taxon>
    </lineage>
</organism>
<dbReference type="InterPro" id="IPR036390">
    <property type="entry name" value="WH_DNA-bd_sf"/>
</dbReference>
<keyword evidence="3" id="KW-0805">Transcription regulation</keyword>
<dbReference type="InterPro" id="IPR055166">
    <property type="entry name" value="Transc_reg_Sar_Rot_HTH"/>
</dbReference>
<evidence type="ECO:0000256" key="5">
    <source>
        <dbReference type="ARBA" id="ARBA00023163"/>
    </source>
</evidence>
<evidence type="ECO:0000256" key="1">
    <source>
        <dbReference type="ARBA" id="ARBA00004496"/>
    </source>
</evidence>
<proteinExistence type="predicted"/>
<evidence type="ECO:0000256" key="2">
    <source>
        <dbReference type="ARBA" id="ARBA00022490"/>
    </source>
</evidence>